<dbReference type="OrthoDB" id="1652165at2"/>
<dbReference type="SMART" id="SM00089">
    <property type="entry name" value="PKD"/>
    <property type="match status" value="2"/>
</dbReference>
<proteinExistence type="predicted"/>
<accession>A0A2I0QZX9</accession>
<name>A0A2I0QZX9_9FLAO</name>
<dbReference type="InterPro" id="IPR013783">
    <property type="entry name" value="Ig-like_fold"/>
</dbReference>
<dbReference type="Pfam" id="PF13585">
    <property type="entry name" value="CHU_C"/>
    <property type="match status" value="1"/>
</dbReference>
<reference evidence="2 3" key="1">
    <citation type="submission" date="2017-12" db="EMBL/GenBank/DDBJ databases">
        <title>The draft genome sequence of Brumimicrobium saltpan LHR20.</title>
        <authorList>
            <person name="Do Z.-J."/>
            <person name="Luo H.-R."/>
        </authorList>
    </citation>
    <scope>NUCLEOTIDE SEQUENCE [LARGE SCALE GENOMIC DNA]</scope>
    <source>
        <strain evidence="2 3">LHR20</strain>
    </source>
</reference>
<dbReference type="InterPro" id="IPR026341">
    <property type="entry name" value="T9SS_type_B"/>
</dbReference>
<protein>
    <recommendedName>
        <fullName evidence="1">PKD domain-containing protein</fullName>
    </recommendedName>
</protein>
<dbReference type="PANTHER" id="PTHR35580">
    <property type="entry name" value="CELL SURFACE GLYCOPROTEIN (S-LAYER PROTEIN)-LIKE PROTEIN"/>
    <property type="match status" value="1"/>
</dbReference>
<dbReference type="CDD" id="cd00146">
    <property type="entry name" value="PKD"/>
    <property type="match status" value="1"/>
</dbReference>
<dbReference type="Pfam" id="PF18911">
    <property type="entry name" value="PKD_4"/>
    <property type="match status" value="1"/>
</dbReference>
<sequence length="1293" mass="140099">MKNIILSLFGLFLTLNVLLGQNDGVWFEPNRGQWDGRILYKVSLSKGDFFVEKDKFTYALSDIDKIHTAAHEGKAVGDIKHHTIHTHFLNSTWQGEVEESKPSKFYKNYFIGNDQSKWQTNIHAFKVLRLSDFYPGIDLILETSSEHIKYSFEVHPGADPSQIQLFYEGMTALNVQPNVIDIQTRFGTIKEKDLKVWTQASDGGGTTVDAQFEAVEDTVVYAFSNGYDSTKTLIIDPSLTFSTFTGSTSDNWGFTAAPDDDGNLYAGGIVFGTGYPISTGAYDASFNGGDNHSKIDIGISKFSSDGTSLLYSTYLGGSGNETPNSIITNNQDELFILGISTSPNYPIGANAFQSVNQGGFSTTQIGIDFNGSDIVISKLNASGTSLLGSTYFGGSKNDGLNISTLNYNYGDVFRGEIILDLNGDVLINSSTHSTDIPIVNGANTTIGGAQDAIVAKFQPDLSNLIWSSYFGGDQDDAGYSIQVSSTNSIFISGGTKSTGLPFSGGHQSSFGGGSADGYVAELDGNTSAVLNGTYIGTNQYDQSFFVQLDQSDRVYVFGQTTGPMTISSGVYSNPNSGQFIQQYSADLSTQNWSTIVGGGNGVVEISPTAFLVSNCNEIYYTGWGGMVNRSVQATASTSNGFPTTFDAYQSNTNGSNFYIGVLSENATALNYGTFMGGVASSSNHVDGGTSRFDKQGRIYHAVCGACGGDDNGFTTTPGVFSTTNNSYNCNLAAWKFDLGAIYAATSLPSSYICLPDSAHFSNDSQNGSAYFWDFGDGTTSTAFEPSHFYDTPGIYEVMFVVQDVEGCFDPDTTYLEVEIGEFNGAVVQPGVTICPQEPFQLEASGGMAYEWSPSIYLDDASSPTPIATVDTTTTFSVIITDSCGRDSLSITLTVIEESVTTSDDLEICIEDTVRIWADGGQNYSWTADHPNAIIGADDLDTIRVAPTQDTEFTVEVETINGCILTKTVNIEVFLEEPSPVLNDSVPFCEGDEAVVFASGAPTIIWSPNINISDTIGSRVSILSDQDRWYYVDFTNPCGTVRDSVFLDEIVVDAQAGNDTIVCPREKVDLWASGGVVYSWKPDFNVADPNSAATTAKPNIPTTYTVNVTDNYGCVDTAQVEIEHFPQPYLQVSADYFGFVGDEVPLSAESNQPGGNYAWSPTEFLSCVNCTQPIATPPQSMVYTVSYVDENGCKATDEVAIKYEALIYVPNTFTPDGKGTNEVFTVKGGNITYFELVIYNRWGEEIYRSTNMEEGWDGTYNGKPCKDGTYVWKITYEDIEYNREKMVGHVNLLR</sequence>
<evidence type="ECO:0000259" key="1">
    <source>
        <dbReference type="PROSITE" id="PS50093"/>
    </source>
</evidence>
<evidence type="ECO:0000313" key="3">
    <source>
        <dbReference type="Proteomes" id="UP000236654"/>
    </source>
</evidence>
<dbReference type="InterPro" id="IPR000601">
    <property type="entry name" value="PKD_dom"/>
</dbReference>
<gene>
    <name evidence="2" type="ORF">CW751_13060</name>
</gene>
<dbReference type="InterPro" id="IPR052918">
    <property type="entry name" value="Motility_Chemotaxis_Reg"/>
</dbReference>
<dbReference type="EMBL" id="PJNI01000017">
    <property type="protein sequence ID" value="PKR79878.1"/>
    <property type="molecule type" value="Genomic_DNA"/>
</dbReference>
<dbReference type="RefSeq" id="WP_101335474.1">
    <property type="nucleotide sequence ID" value="NZ_PJNI01000017.1"/>
</dbReference>
<feature type="domain" description="PKD" evidence="1">
    <location>
        <begin position="740"/>
        <end position="806"/>
    </location>
</feature>
<comment type="caution">
    <text evidence="2">The sequence shown here is derived from an EMBL/GenBank/DDBJ whole genome shotgun (WGS) entry which is preliminary data.</text>
</comment>
<dbReference type="Gene3D" id="2.60.40.10">
    <property type="entry name" value="Immunoglobulins"/>
    <property type="match status" value="1"/>
</dbReference>
<dbReference type="SUPFAM" id="SSF49299">
    <property type="entry name" value="PKD domain"/>
    <property type="match status" value="1"/>
</dbReference>
<keyword evidence="3" id="KW-1185">Reference proteome</keyword>
<dbReference type="InterPro" id="IPR057708">
    <property type="entry name" value="DUF7948"/>
</dbReference>
<dbReference type="Pfam" id="PF25778">
    <property type="entry name" value="DUF7948"/>
    <property type="match status" value="1"/>
</dbReference>
<dbReference type="PROSITE" id="PS50093">
    <property type="entry name" value="PKD"/>
    <property type="match status" value="1"/>
</dbReference>
<dbReference type="InterPro" id="IPR022409">
    <property type="entry name" value="PKD/Chitinase_dom"/>
</dbReference>
<dbReference type="PANTHER" id="PTHR35580:SF1">
    <property type="entry name" value="PHYTASE-LIKE DOMAIN-CONTAINING PROTEIN"/>
    <property type="match status" value="1"/>
</dbReference>
<organism evidence="2 3">
    <name type="scientific">Brumimicrobium salinarum</name>
    <dbReference type="NCBI Taxonomy" id="2058658"/>
    <lineage>
        <taxon>Bacteria</taxon>
        <taxon>Pseudomonadati</taxon>
        <taxon>Bacteroidota</taxon>
        <taxon>Flavobacteriia</taxon>
        <taxon>Flavobacteriales</taxon>
        <taxon>Crocinitomicaceae</taxon>
        <taxon>Brumimicrobium</taxon>
    </lineage>
</organism>
<dbReference type="NCBIfam" id="TIGR04131">
    <property type="entry name" value="Bac_Flav_CTERM"/>
    <property type="match status" value="1"/>
</dbReference>
<dbReference type="Proteomes" id="UP000236654">
    <property type="component" value="Unassembled WGS sequence"/>
</dbReference>
<evidence type="ECO:0000313" key="2">
    <source>
        <dbReference type="EMBL" id="PKR79878.1"/>
    </source>
</evidence>
<dbReference type="InterPro" id="IPR035986">
    <property type="entry name" value="PKD_dom_sf"/>
</dbReference>